<dbReference type="InterPro" id="IPR036388">
    <property type="entry name" value="WH-like_DNA-bd_sf"/>
</dbReference>
<evidence type="ECO:0000259" key="5">
    <source>
        <dbReference type="PROSITE" id="PS50931"/>
    </source>
</evidence>
<dbReference type="Pfam" id="PF00126">
    <property type="entry name" value="HTH_1"/>
    <property type="match status" value="1"/>
</dbReference>
<dbReference type="PANTHER" id="PTHR30419">
    <property type="entry name" value="HTH-TYPE TRANSCRIPTIONAL REGULATOR YBHD"/>
    <property type="match status" value="1"/>
</dbReference>
<dbReference type="Gene3D" id="1.10.10.10">
    <property type="entry name" value="Winged helix-like DNA-binding domain superfamily/Winged helix DNA-binding domain"/>
    <property type="match status" value="1"/>
</dbReference>
<gene>
    <name evidence="6" type="ORF">CE91St30_14600</name>
</gene>
<dbReference type="Gene3D" id="3.40.190.290">
    <property type="match status" value="1"/>
</dbReference>
<dbReference type="InterPro" id="IPR036390">
    <property type="entry name" value="WH_DNA-bd_sf"/>
</dbReference>
<dbReference type="InterPro" id="IPR005119">
    <property type="entry name" value="LysR_subst-bd"/>
</dbReference>
<dbReference type="Pfam" id="PF03466">
    <property type="entry name" value="LysR_substrate"/>
    <property type="match status" value="1"/>
</dbReference>
<dbReference type="EMBL" id="AP025564">
    <property type="protein sequence ID" value="BDE96127.1"/>
    <property type="molecule type" value="Genomic_DNA"/>
</dbReference>
<dbReference type="CDD" id="cd05466">
    <property type="entry name" value="PBP2_LTTR_substrate"/>
    <property type="match status" value="1"/>
</dbReference>
<organism evidence="6 7">
    <name type="scientific">Raoultibacter timonensis</name>
    <dbReference type="NCBI Taxonomy" id="1907662"/>
    <lineage>
        <taxon>Bacteria</taxon>
        <taxon>Bacillati</taxon>
        <taxon>Actinomycetota</taxon>
        <taxon>Coriobacteriia</taxon>
        <taxon>Eggerthellales</taxon>
        <taxon>Eggerthellaceae</taxon>
        <taxon>Raoultibacter</taxon>
    </lineage>
</organism>
<protein>
    <recommendedName>
        <fullName evidence="5">HTH lysR-type domain-containing protein</fullName>
    </recommendedName>
</protein>
<comment type="similarity">
    <text evidence="1">Belongs to the LysR transcriptional regulatory family.</text>
</comment>
<dbReference type="PANTHER" id="PTHR30419:SF8">
    <property type="entry name" value="NITROGEN ASSIMILATION TRANSCRIPTIONAL ACTIVATOR-RELATED"/>
    <property type="match status" value="1"/>
</dbReference>
<sequence>MHRYLFSERLSYFMAVYRIGNYADAARSIPISYQGLAKAIRSLEAELGVCLFKPAGNSRLESTEYADKLYQQTLDWAEDIRYLEFEFSRMLGNAKRTIRLGVATGVMGYLGLDAFSDFELDHPEFSLRVEECPDFIVDKGLAEGDYDFAITVAPYDKRFRTHTIDRIRGFVAVNKENPKSQLERFTPRDFQGEVVLGVGYQYKTFDRLSGILDEGDIAPLSWINSSELFWLYALAAENKGVCLLPAHVVSLLGQSDQVTAVPCEDFWEIGLSCLSSRKIDNDERILLAFLAKRCQKQRLRFGIDG</sequence>
<evidence type="ECO:0000256" key="4">
    <source>
        <dbReference type="ARBA" id="ARBA00023163"/>
    </source>
</evidence>
<evidence type="ECO:0000313" key="7">
    <source>
        <dbReference type="Proteomes" id="UP001320544"/>
    </source>
</evidence>
<accession>A0ABM7WIK1</accession>
<dbReference type="PROSITE" id="PS50931">
    <property type="entry name" value="HTH_LYSR"/>
    <property type="match status" value="1"/>
</dbReference>
<dbReference type="InterPro" id="IPR000847">
    <property type="entry name" value="LysR_HTH_N"/>
</dbReference>
<keyword evidence="7" id="KW-1185">Reference proteome</keyword>
<dbReference type="SUPFAM" id="SSF53850">
    <property type="entry name" value="Periplasmic binding protein-like II"/>
    <property type="match status" value="1"/>
</dbReference>
<dbReference type="Proteomes" id="UP001320544">
    <property type="component" value="Chromosome"/>
</dbReference>
<keyword evidence="2" id="KW-0805">Transcription regulation</keyword>
<reference evidence="6 7" key="1">
    <citation type="submission" date="2022-01" db="EMBL/GenBank/DDBJ databases">
        <title>Novel bile acid biosynthetic pathways are enriched in the microbiome of centenarians.</title>
        <authorList>
            <person name="Sato Y."/>
            <person name="Atarashi K."/>
            <person name="Plichta R.D."/>
            <person name="Arai Y."/>
            <person name="Sasajima S."/>
            <person name="Kearney M.S."/>
            <person name="Suda W."/>
            <person name="Takeshita K."/>
            <person name="Sasaki T."/>
            <person name="Okamoto S."/>
            <person name="Skelly N.A."/>
            <person name="Okamura Y."/>
            <person name="Vlamakis H."/>
            <person name="Li Y."/>
            <person name="Tanoue T."/>
            <person name="Takei H."/>
            <person name="Nittono H."/>
            <person name="Narushima S."/>
            <person name="Irie J."/>
            <person name="Itoh H."/>
            <person name="Moriya K."/>
            <person name="Sugiura Y."/>
            <person name="Suematsu M."/>
            <person name="Moritoki N."/>
            <person name="Shibata S."/>
            <person name="Littman R.D."/>
            <person name="Fischbach A.M."/>
            <person name="Uwamino Y."/>
            <person name="Inoue T."/>
            <person name="Honda A."/>
            <person name="Hattori M."/>
            <person name="Murai T."/>
            <person name="Xavier J.R."/>
            <person name="Hirose N."/>
            <person name="Honda K."/>
        </authorList>
    </citation>
    <scope>NUCLEOTIDE SEQUENCE [LARGE SCALE GENOMIC DNA]</scope>
    <source>
        <strain evidence="6 7">CE91-St30</strain>
    </source>
</reference>
<keyword evidence="3" id="KW-0238">DNA-binding</keyword>
<feature type="domain" description="HTH lysR-type" evidence="5">
    <location>
        <begin position="10"/>
        <end position="63"/>
    </location>
</feature>
<evidence type="ECO:0000256" key="2">
    <source>
        <dbReference type="ARBA" id="ARBA00023015"/>
    </source>
</evidence>
<evidence type="ECO:0000313" key="6">
    <source>
        <dbReference type="EMBL" id="BDE96127.1"/>
    </source>
</evidence>
<proteinExistence type="inferred from homology"/>
<keyword evidence="4" id="KW-0804">Transcription</keyword>
<evidence type="ECO:0000256" key="1">
    <source>
        <dbReference type="ARBA" id="ARBA00009437"/>
    </source>
</evidence>
<dbReference type="RefSeq" id="WP_244412416.1">
    <property type="nucleotide sequence ID" value="NZ_AP025564.1"/>
</dbReference>
<dbReference type="InterPro" id="IPR050950">
    <property type="entry name" value="HTH-type_LysR_regulators"/>
</dbReference>
<evidence type="ECO:0000256" key="3">
    <source>
        <dbReference type="ARBA" id="ARBA00023125"/>
    </source>
</evidence>
<name>A0ABM7WIK1_9ACTN</name>
<dbReference type="SUPFAM" id="SSF46785">
    <property type="entry name" value="Winged helix' DNA-binding domain"/>
    <property type="match status" value="1"/>
</dbReference>